<dbReference type="GO" id="GO:0052873">
    <property type="term" value="F:FMN reductase (NADPH) activity"/>
    <property type="evidence" value="ECO:0007669"/>
    <property type="project" value="UniProtKB-EC"/>
</dbReference>
<keyword evidence="3" id="KW-0288">FMN</keyword>
<dbReference type="RefSeq" id="WP_266349061.1">
    <property type="nucleotide sequence ID" value="NZ_JAPKNG010000003.1"/>
</dbReference>
<dbReference type="InterPro" id="IPR005025">
    <property type="entry name" value="FMN_Rdtase-like_dom"/>
</dbReference>
<dbReference type="Proteomes" id="UP001241603">
    <property type="component" value="Unassembled WGS sequence"/>
</dbReference>
<evidence type="ECO:0000313" key="6">
    <source>
        <dbReference type="EMBL" id="MDQ0438154.1"/>
    </source>
</evidence>
<dbReference type="InterPro" id="IPR051814">
    <property type="entry name" value="NAD(P)H-dep_FMN_reductase"/>
</dbReference>
<comment type="caution">
    <text evidence="6">The sequence shown here is derived from an EMBL/GenBank/DDBJ whole genome shotgun (WGS) entry which is preliminary data.</text>
</comment>
<dbReference type="SUPFAM" id="SSF52218">
    <property type="entry name" value="Flavoproteins"/>
    <property type="match status" value="1"/>
</dbReference>
<dbReference type="Pfam" id="PF03358">
    <property type="entry name" value="FMN_red"/>
    <property type="match status" value="1"/>
</dbReference>
<feature type="domain" description="NADPH-dependent FMN reductase-like" evidence="5">
    <location>
        <begin position="8"/>
        <end position="150"/>
    </location>
</feature>
<evidence type="ECO:0000256" key="2">
    <source>
        <dbReference type="ARBA" id="ARBA00022630"/>
    </source>
</evidence>
<dbReference type="InterPro" id="IPR029039">
    <property type="entry name" value="Flavoprotein-like_sf"/>
</dbReference>
<keyword evidence="4 6" id="KW-0560">Oxidoreductase</keyword>
<dbReference type="NCBIfam" id="TIGR03566">
    <property type="entry name" value="FMN_reduc_MsuE"/>
    <property type="match status" value="1"/>
</dbReference>
<gene>
    <name evidence="6" type="ORF">QO014_002546</name>
</gene>
<evidence type="ECO:0000256" key="1">
    <source>
        <dbReference type="ARBA" id="ARBA00005990"/>
    </source>
</evidence>
<protein>
    <submittedName>
        <fullName evidence="6">FMN reductase</fullName>
        <ecNumber evidence="6">1.5.1.38</ecNumber>
    </submittedName>
</protein>
<organism evidence="6 7">
    <name type="scientific">Kaistia dalseonensis</name>
    <dbReference type="NCBI Taxonomy" id="410840"/>
    <lineage>
        <taxon>Bacteria</taxon>
        <taxon>Pseudomonadati</taxon>
        <taxon>Pseudomonadota</taxon>
        <taxon>Alphaproteobacteria</taxon>
        <taxon>Hyphomicrobiales</taxon>
        <taxon>Kaistiaceae</taxon>
        <taxon>Kaistia</taxon>
    </lineage>
</organism>
<sequence length="194" mass="20265">MVVPSAGRIVGISGNITRPSKTRALVETIAAAIGERHELAPHVFDLVDFGPSLGAATSLAGLDAHGQAIVAEILSADLLVVASPIFKGSYSGLFKHLFDLLDPASLAGKTVVLAATGGSDRHTLALDHQLRPLLGFFMTHTIPTGIFATAADFIDGKPASAGFRARLDLALADVDRLLTPPIPSTLQRQTRKTA</sequence>
<evidence type="ECO:0000256" key="3">
    <source>
        <dbReference type="ARBA" id="ARBA00022643"/>
    </source>
</evidence>
<dbReference type="PANTHER" id="PTHR43408:SF2">
    <property type="entry name" value="FMN REDUCTASE (NADPH)"/>
    <property type="match status" value="1"/>
</dbReference>
<proteinExistence type="inferred from homology"/>
<dbReference type="EMBL" id="JAUSVO010000003">
    <property type="protein sequence ID" value="MDQ0438154.1"/>
    <property type="molecule type" value="Genomic_DNA"/>
</dbReference>
<dbReference type="Gene3D" id="3.40.50.360">
    <property type="match status" value="1"/>
</dbReference>
<dbReference type="EC" id="1.5.1.38" evidence="6"/>
<dbReference type="InterPro" id="IPR019912">
    <property type="entry name" value="FMN_Rdtase_MsuE-like"/>
</dbReference>
<dbReference type="PANTHER" id="PTHR43408">
    <property type="entry name" value="FMN REDUCTASE (NADPH)"/>
    <property type="match status" value="1"/>
</dbReference>
<evidence type="ECO:0000259" key="5">
    <source>
        <dbReference type="Pfam" id="PF03358"/>
    </source>
</evidence>
<keyword evidence="7" id="KW-1185">Reference proteome</keyword>
<name>A0ABU0H770_9HYPH</name>
<comment type="similarity">
    <text evidence="1">Belongs to the SsuE family.</text>
</comment>
<evidence type="ECO:0000256" key="4">
    <source>
        <dbReference type="ARBA" id="ARBA00023002"/>
    </source>
</evidence>
<reference evidence="6 7" key="1">
    <citation type="submission" date="2023-07" db="EMBL/GenBank/DDBJ databases">
        <title>Genomic Encyclopedia of Type Strains, Phase IV (KMG-IV): sequencing the most valuable type-strain genomes for metagenomic binning, comparative biology and taxonomic classification.</title>
        <authorList>
            <person name="Goeker M."/>
        </authorList>
    </citation>
    <scope>NUCLEOTIDE SEQUENCE [LARGE SCALE GENOMIC DNA]</scope>
    <source>
        <strain evidence="6 7">B6-8</strain>
    </source>
</reference>
<keyword evidence="2" id="KW-0285">Flavoprotein</keyword>
<accession>A0ABU0H770</accession>
<evidence type="ECO:0000313" key="7">
    <source>
        <dbReference type="Proteomes" id="UP001241603"/>
    </source>
</evidence>